<reference evidence="1 2" key="1">
    <citation type="journal article" date="2015" name="Genome Announc.">
        <title>Expanding the biotechnology potential of lactobacilli through comparative genomics of 213 strains and associated genera.</title>
        <authorList>
            <person name="Sun Z."/>
            <person name="Harris H.M."/>
            <person name="McCann A."/>
            <person name="Guo C."/>
            <person name="Argimon S."/>
            <person name="Zhang W."/>
            <person name="Yang X."/>
            <person name="Jeffery I.B."/>
            <person name="Cooney J.C."/>
            <person name="Kagawa T.F."/>
            <person name="Liu W."/>
            <person name="Song Y."/>
            <person name="Salvetti E."/>
            <person name="Wrobel A."/>
            <person name="Rasinkangas P."/>
            <person name="Parkhill J."/>
            <person name="Rea M.C."/>
            <person name="O'Sullivan O."/>
            <person name="Ritari J."/>
            <person name="Douillard F.P."/>
            <person name="Paul Ross R."/>
            <person name="Yang R."/>
            <person name="Briner A.E."/>
            <person name="Felis G.E."/>
            <person name="de Vos W.M."/>
            <person name="Barrangou R."/>
            <person name="Klaenhammer T.R."/>
            <person name="Caufield P.W."/>
            <person name="Cui Y."/>
            <person name="Zhang H."/>
            <person name="O'Toole P.W."/>
        </authorList>
    </citation>
    <scope>NUCLEOTIDE SEQUENCE [LARGE SCALE GENOMIC DNA]</scope>
    <source>
        <strain evidence="1 2">DSM 16698</strain>
    </source>
</reference>
<organism evidence="1 2">
    <name type="scientific">Lactobacillus amylovorus subsp. animalium DSM 16698</name>
    <dbReference type="NCBI Taxonomy" id="695563"/>
    <lineage>
        <taxon>Bacteria</taxon>
        <taxon>Bacillati</taxon>
        <taxon>Bacillota</taxon>
        <taxon>Bacilli</taxon>
        <taxon>Lactobacillales</taxon>
        <taxon>Lactobacillaceae</taxon>
        <taxon>Lactobacillus</taxon>
        <taxon>Lactobacillus amylovorus subsp. animalium</taxon>
    </lineage>
</organism>
<dbReference type="SUPFAM" id="SSF160515">
    <property type="entry name" value="YueI-like"/>
    <property type="match status" value="1"/>
</dbReference>
<dbReference type="InterPro" id="IPR029064">
    <property type="entry name" value="Ribosomal_eL30-like_sf"/>
</dbReference>
<sequence length="159" mass="18029">MNHMTEDLNKRVEQAAQGITPQTKPDERRLFLGSLRERVLVRLDNTEVKNSKLTALFLKHIDDFKGYTILINGNIKDDGFLGDVEAECSKKDIPFTLVNNETAQTGPNDTAVLVVAQTAINRPRIKINQVYPPEMPKTELNAPAKKHEGFWHHLFHGDK</sequence>
<dbReference type="AlphaFoldDB" id="A0A0R2KZ62"/>
<evidence type="ECO:0000313" key="1">
    <source>
        <dbReference type="EMBL" id="KRN92934.1"/>
    </source>
</evidence>
<dbReference type="InterPro" id="IPR012543">
    <property type="entry name" value="DUF1694"/>
</dbReference>
<dbReference type="Proteomes" id="UP000051529">
    <property type="component" value="Unassembled WGS sequence"/>
</dbReference>
<dbReference type="EMBL" id="JQBQ01000002">
    <property type="protein sequence ID" value="KRN92934.1"/>
    <property type="molecule type" value="Genomic_DNA"/>
</dbReference>
<protein>
    <recommendedName>
        <fullName evidence="3">YueI protein</fullName>
    </recommendedName>
</protein>
<comment type="caution">
    <text evidence="1">The sequence shown here is derived from an EMBL/GenBank/DDBJ whole genome shotgun (WGS) entry which is preliminary data.</text>
</comment>
<gene>
    <name evidence="1" type="ORF">IV44_GL000521</name>
</gene>
<evidence type="ECO:0008006" key="3">
    <source>
        <dbReference type="Google" id="ProtNLM"/>
    </source>
</evidence>
<proteinExistence type="predicted"/>
<name>A0A0R2KZ62_LACAM</name>
<dbReference type="Gene3D" id="3.30.1330.30">
    <property type="match status" value="1"/>
</dbReference>
<evidence type="ECO:0000313" key="2">
    <source>
        <dbReference type="Proteomes" id="UP000051529"/>
    </source>
</evidence>
<dbReference type="PATRIC" id="fig|695563.3.peg.570"/>
<accession>A0A0R2KZ62</accession>
<dbReference type="Pfam" id="PF07997">
    <property type="entry name" value="DUF1694"/>
    <property type="match status" value="1"/>
</dbReference>